<name>B9STG9_RICCO</name>
<evidence type="ECO:0000313" key="1">
    <source>
        <dbReference type="EMBL" id="EEF33120.1"/>
    </source>
</evidence>
<accession>B9STG9</accession>
<organism evidence="1 2">
    <name type="scientific">Ricinus communis</name>
    <name type="common">Castor bean</name>
    <dbReference type="NCBI Taxonomy" id="3988"/>
    <lineage>
        <taxon>Eukaryota</taxon>
        <taxon>Viridiplantae</taxon>
        <taxon>Streptophyta</taxon>
        <taxon>Embryophyta</taxon>
        <taxon>Tracheophyta</taxon>
        <taxon>Spermatophyta</taxon>
        <taxon>Magnoliopsida</taxon>
        <taxon>eudicotyledons</taxon>
        <taxon>Gunneridae</taxon>
        <taxon>Pentapetalae</taxon>
        <taxon>rosids</taxon>
        <taxon>fabids</taxon>
        <taxon>Malpighiales</taxon>
        <taxon>Euphorbiaceae</taxon>
        <taxon>Acalyphoideae</taxon>
        <taxon>Acalypheae</taxon>
        <taxon>Ricinus</taxon>
    </lineage>
</organism>
<dbReference type="InParanoid" id="B9STG9"/>
<evidence type="ECO:0000313" key="2">
    <source>
        <dbReference type="Proteomes" id="UP000008311"/>
    </source>
</evidence>
<dbReference type="Proteomes" id="UP000008311">
    <property type="component" value="Unassembled WGS sequence"/>
</dbReference>
<keyword evidence="2" id="KW-1185">Reference proteome</keyword>
<proteinExistence type="predicted"/>
<sequence length="68" mass="7987">METGPKNSPGLAIFIFEPKTVRDACWGQNMPSNHSLDHLLENRRKRINFFSSIYTWRVSIFILQGYRT</sequence>
<gene>
    <name evidence="1" type="ORF">RCOM_1320330</name>
</gene>
<reference evidence="2" key="1">
    <citation type="journal article" date="2010" name="Nat. Biotechnol.">
        <title>Draft genome sequence of the oilseed species Ricinus communis.</title>
        <authorList>
            <person name="Chan A.P."/>
            <person name="Crabtree J."/>
            <person name="Zhao Q."/>
            <person name="Lorenzi H."/>
            <person name="Orvis J."/>
            <person name="Puiu D."/>
            <person name="Melake-Berhan A."/>
            <person name="Jones K.M."/>
            <person name="Redman J."/>
            <person name="Chen G."/>
            <person name="Cahoon E.B."/>
            <person name="Gedil M."/>
            <person name="Stanke M."/>
            <person name="Haas B.J."/>
            <person name="Wortman J.R."/>
            <person name="Fraser-Liggett C.M."/>
            <person name="Ravel J."/>
            <person name="Rabinowicz P.D."/>
        </authorList>
    </citation>
    <scope>NUCLEOTIDE SEQUENCE [LARGE SCALE GENOMIC DNA]</scope>
    <source>
        <strain evidence="2">cv. Hale</strain>
    </source>
</reference>
<protein>
    <submittedName>
        <fullName evidence="1">Uncharacterized protein</fullName>
    </submittedName>
</protein>
<dbReference type="AlphaFoldDB" id="B9STG9"/>
<dbReference type="EMBL" id="EQ974129">
    <property type="protein sequence ID" value="EEF33120.1"/>
    <property type="molecule type" value="Genomic_DNA"/>
</dbReference>